<protein>
    <submittedName>
        <fullName evidence="1">Uncharacterized protein</fullName>
    </submittedName>
</protein>
<name>A0ABR2PW26_9ROSI</name>
<keyword evidence="2" id="KW-1185">Reference proteome</keyword>
<dbReference type="EMBL" id="JBBPBN010000050">
    <property type="protein sequence ID" value="KAK8992635.1"/>
    <property type="molecule type" value="Genomic_DNA"/>
</dbReference>
<sequence>MNRKRVKTGNPNKVLWIFKEAVEYTRVHDKDLNLPYFLFPSHLRFLLPETQALDTLLAHVAFHQPPPYGQRGLRPRVRRPDGGLGGLWGFRPGNGHRRDCLYTATWCFVCRPQLR</sequence>
<reference evidence="1 2" key="1">
    <citation type="journal article" date="2024" name="G3 (Bethesda)">
        <title>Genome assembly of Hibiscus sabdariffa L. provides insights into metabolisms of medicinal natural products.</title>
        <authorList>
            <person name="Kim T."/>
        </authorList>
    </citation>
    <scope>NUCLEOTIDE SEQUENCE [LARGE SCALE GENOMIC DNA]</scope>
    <source>
        <strain evidence="1">TK-2024</strain>
        <tissue evidence="1">Old leaves</tissue>
    </source>
</reference>
<accession>A0ABR2PW26</accession>
<proteinExistence type="predicted"/>
<evidence type="ECO:0000313" key="1">
    <source>
        <dbReference type="EMBL" id="KAK8992635.1"/>
    </source>
</evidence>
<gene>
    <name evidence="1" type="ORF">V6N11_048708</name>
</gene>
<dbReference type="Proteomes" id="UP001396334">
    <property type="component" value="Unassembled WGS sequence"/>
</dbReference>
<comment type="caution">
    <text evidence="1">The sequence shown here is derived from an EMBL/GenBank/DDBJ whole genome shotgun (WGS) entry which is preliminary data.</text>
</comment>
<evidence type="ECO:0000313" key="2">
    <source>
        <dbReference type="Proteomes" id="UP001396334"/>
    </source>
</evidence>
<organism evidence="1 2">
    <name type="scientific">Hibiscus sabdariffa</name>
    <name type="common">roselle</name>
    <dbReference type="NCBI Taxonomy" id="183260"/>
    <lineage>
        <taxon>Eukaryota</taxon>
        <taxon>Viridiplantae</taxon>
        <taxon>Streptophyta</taxon>
        <taxon>Embryophyta</taxon>
        <taxon>Tracheophyta</taxon>
        <taxon>Spermatophyta</taxon>
        <taxon>Magnoliopsida</taxon>
        <taxon>eudicotyledons</taxon>
        <taxon>Gunneridae</taxon>
        <taxon>Pentapetalae</taxon>
        <taxon>rosids</taxon>
        <taxon>malvids</taxon>
        <taxon>Malvales</taxon>
        <taxon>Malvaceae</taxon>
        <taxon>Malvoideae</taxon>
        <taxon>Hibiscus</taxon>
    </lineage>
</organism>